<dbReference type="CDD" id="cd00087">
    <property type="entry name" value="FReD"/>
    <property type="match status" value="1"/>
</dbReference>
<keyword evidence="2" id="KW-0964">Secreted</keyword>
<sequence>MLLIVLNQGLERGKDYEVSVVAVRGTKTSPPASLNESSYSLSYGQLLQYRIDSRKCMCMCNKYCNITFIFLSDIEGPRDLFVVKATDRAVTLTWTRPSTPFDHYVIFYTKNSDQPKEITLSSDMDSITVRNLSYGSDYLFLLWAEKGSARSATSLIGHYIFFAEEKNIAFPKDCGQVMMNENTESGFYDVYLFNNQSQPLNVYCDMTTDGGGWLVFQRRQNGNTDFFRNWKEYKKGFGLQNLNQLTSQGRYKLRVDLRAGIETAYAQYSHFIVGNEKTFYRLQLGSYSGTAGDSLSYHQNSAFSTSDRDHDMATTNCASSYKAAWWYKNCHRVNLNGKYNENTYSQGINWYHWKGHEFSIPFVEMKMRAKNFEKTLHRMRRASIVQ</sequence>
<dbReference type="GO" id="GO:0030155">
    <property type="term" value="P:regulation of cell adhesion"/>
    <property type="evidence" value="ECO:0007669"/>
    <property type="project" value="TreeGrafter"/>
</dbReference>
<name>A0A8C4R3E2_EPTBU</name>
<dbReference type="SUPFAM" id="SSF49265">
    <property type="entry name" value="Fibronectin type III"/>
    <property type="match status" value="1"/>
</dbReference>
<evidence type="ECO:0000256" key="5">
    <source>
        <dbReference type="ARBA" id="ARBA00022737"/>
    </source>
</evidence>
<dbReference type="CDD" id="cd00063">
    <property type="entry name" value="FN3"/>
    <property type="match status" value="1"/>
</dbReference>
<dbReference type="Gene3D" id="2.60.40.10">
    <property type="entry name" value="Immunoglobulins"/>
    <property type="match status" value="1"/>
</dbReference>
<evidence type="ECO:0000259" key="8">
    <source>
        <dbReference type="PROSITE" id="PS51406"/>
    </source>
</evidence>
<dbReference type="SMART" id="SM00060">
    <property type="entry name" value="FN3"/>
    <property type="match status" value="1"/>
</dbReference>
<dbReference type="InterPro" id="IPR002181">
    <property type="entry name" value="Fibrinogen_a/b/g_C_dom"/>
</dbReference>
<reference evidence="9" key="2">
    <citation type="submission" date="2025-09" db="UniProtKB">
        <authorList>
            <consortium name="Ensembl"/>
        </authorList>
    </citation>
    <scope>IDENTIFICATION</scope>
</reference>
<dbReference type="InterPro" id="IPR014716">
    <property type="entry name" value="Fibrinogen_a/b/g_C_1"/>
</dbReference>
<dbReference type="AlphaFoldDB" id="A0A8C4R3E2"/>
<dbReference type="SUPFAM" id="SSF56496">
    <property type="entry name" value="Fibrinogen C-terminal domain-like"/>
    <property type="match status" value="1"/>
</dbReference>
<dbReference type="InterPro" id="IPR013783">
    <property type="entry name" value="Ig-like_fold"/>
</dbReference>
<proteinExistence type="predicted"/>
<dbReference type="InterPro" id="IPR003961">
    <property type="entry name" value="FN3_dom"/>
</dbReference>
<dbReference type="PROSITE" id="PS50853">
    <property type="entry name" value="FN3"/>
    <property type="match status" value="1"/>
</dbReference>
<dbReference type="Pfam" id="PF00147">
    <property type="entry name" value="Fibrinogen_C"/>
    <property type="match status" value="1"/>
</dbReference>
<dbReference type="GO" id="GO:0005615">
    <property type="term" value="C:extracellular space"/>
    <property type="evidence" value="ECO:0007669"/>
    <property type="project" value="TreeGrafter"/>
</dbReference>
<keyword evidence="2" id="KW-0272">Extracellular matrix</keyword>
<dbReference type="GeneTree" id="ENSGT00940000157761"/>
<evidence type="ECO:0000256" key="6">
    <source>
        <dbReference type="ARBA" id="ARBA00023157"/>
    </source>
</evidence>
<dbReference type="GO" id="GO:0031175">
    <property type="term" value="P:neuron projection development"/>
    <property type="evidence" value="ECO:0007669"/>
    <property type="project" value="TreeGrafter"/>
</dbReference>
<reference evidence="9" key="1">
    <citation type="submission" date="2025-08" db="UniProtKB">
        <authorList>
            <consortium name="Ensembl"/>
        </authorList>
    </citation>
    <scope>IDENTIFICATION</scope>
</reference>
<keyword evidence="3" id="KW-0245">EGF-like domain</keyword>
<accession>A0A8C4R3E2</accession>
<keyword evidence="5" id="KW-0677">Repeat</keyword>
<dbReference type="PANTHER" id="PTHR46708">
    <property type="entry name" value="TENASCIN"/>
    <property type="match status" value="1"/>
</dbReference>
<evidence type="ECO:0000313" key="9">
    <source>
        <dbReference type="Ensembl" id="ENSEBUP00000024579.1"/>
    </source>
</evidence>
<evidence type="ECO:0000256" key="2">
    <source>
        <dbReference type="ARBA" id="ARBA00022530"/>
    </source>
</evidence>
<evidence type="ECO:0000313" key="10">
    <source>
        <dbReference type="Proteomes" id="UP000694388"/>
    </source>
</evidence>
<dbReference type="PROSITE" id="PS51406">
    <property type="entry name" value="FIBRINOGEN_C_2"/>
    <property type="match status" value="1"/>
</dbReference>
<keyword evidence="6" id="KW-1015">Disulfide bond</keyword>
<dbReference type="Gene3D" id="3.90.215.10">
    <property type="entry name" value="Gamma Fibrinogen, chain A, domain 1"/>
    <property type="match status" value="1"/>
</dbReference>
<dbReference type="Ensembl" id="ENSEBUT00000025155.1">
    <property type="protein sequence ID" value="ENSEBUP00000024579.1"/>
    <property type="gene ID" value="ENSEBUG00000015156.1"/>
</dbReference>
<dbReference type="InterPro" id="IPR036056">
    <property type="entry name" value="Fibrinogen-like_C"/>
</dbReference>
<dbReference type="Proteomes" id="UP000694388">
    <property type="component" value="Unplaced"/>
</dbReference>
<dbReference type="PANTHER" id="PTHR46708:SF3">
    <property type="entry name" value="TENASCIN-X"/>
    <property type="match status" value="1"/>
</dbReference>
<dbReference type="SMART" id="SM00186">
    <property type="entry name" value="FBG"/>
    <property type="match status" value="1"/>
</dbReference>
<dbReference type="Pfam" id="PF00041">
    <property type="entry name" value="fn3"/>
    <property type="match status" value="1"/>
</dbReference>
<evidence type="ECO:0000256" key="1">
    <source>
        <dbReference type="ARBA" id="ARBA00004498"/>
    </source>
</evidence>
<dbReference type="OMA" id="EHHSIQF"/>
<keyword evidence="10" id="KW-1185">Reference proteome</keyword>
<organism evidence="9 10">
    <name type="scientific">Eptatretus burgeri</name>
    <name type="common">Inshore hagfish</name>
    <dbReference type="NCBI Taxonomy" id="7764"/>
    <lineage>
        <taxon>Eukaryota</taxon>
        <taxon>Metazoa</taxon>
        <taxon>Chordata</taxon>
        <taxon>Craniata</taxon>
        <taxon>Vertebrata</taxon>
        <taxon>Cyclostomata</taxon>
        <taxon>Myxini</taxon>
        <taxon>Myxiniformes</taxon>
        <taxon>Myxinidae</taxon>
        <taxon>Eptatretinae</taxon>
        <taxon>Eptatretus</taxon>
    </lineage>
</organism>
<dbReference type="InterPro" id="IPR050991">
    <property type="entry name" value="ECM_Regulatory_Proteins"/>
</dbReference>
<feature type="domain" description="Fibrinogen C-terminal" evidence="8">
    <location>
        <begin position="165"/>
        <end position="371"/>
    </location>
</feature>
<dbReference type="InterPro" id="IPR036116">
    <property type="entry name" value="FN3_sf"/>
</dbReference>
<evidence type="ECO:0000259" key="7">
    <source>
        <dbReference type="PROSITE" id="PS50853"/>
    </source>
</evidence>
<evidence type="ECO:0000256" key="4">
    <source>
        <dbReference type="ARBA" id="ARBA00022729"/>
    </source>
</evidence>
<dbReference type="NCBIfam" id="NF040941">
    <property type="entry name" value="GGGWT_bact"/>
    <property type="match status" value="1"/>
</dbReference>
<evidence type="ECO:0000256" key="3">
    <source>
        <dbReference type="ARBA" id="ARBA00022536"/>
    </source>
</evidence>
<protein>
    <submittedName>
        <fullName evidence="9">Uncharacterized protein</fullName>
    </submittedName>
</protein>
<keyword evidence="4" id="KW-0732">Signal</keyword>
<dbReference type="FunFam" id="3.90.215.10:FF:000001">
    <property type="entry name" value="Tenascin isoform 1"/>
    <property type="match status" value="1"/>
</dbReference>
<feature type="domain" description="Fibronectin type-III" evidence="7">
    <location>
        <begin position="76"/>
        <end position="166"/>
    </location>
</feature>
<comment type="subcellular location">
    <subcellularLocation>
        <location evidence="1">Secreted</location>
        <location evidence="1">Extracellular space</location>
        <location evidence="1">Extracellular matrix</location>
    </subcellularLocation>
</comment>